<dbReference type="EMBL" id="SSMQ01000070">
    <property type="protein sequence ID" value="TKC98293.1"/>
    <property type="molecule type" value="Genomic_DNA"/>
</dbReference>
<comment type="caution">
    <text evidence="2">The sequence shown here is derived from an EMBL/GenBank/DDBJ whole genome shotgun (WGS) entry which is preliminary data.</text>
</comment>
<dbReference type="Proteomes" id="UP000309215">
    <property type="component" value="Unassembled WGS sequence"/>
</dbReference>
<evidence type="ECO:0000259" key="1">
    <source>
        <dbReference type="Pfam" id="PF05076"/>
    </source>
</evidence>
<sequence length="191" mass="21487">MNPSELRAAVAAHFERHLGRGQLVLRGAPGGLFIPRHLPIYGAPPCEGRTHWVLRTIGASLRVLEGRKGEERRFEFVMSLPDDWIPSEKWPAYMFQRASAAILTRGLAPEEGGVVFNSAETVHGSPHVFALLVAPSRQFGQHAAFRTLSGTLVEVYAMWPLTFDEWQLHQGRCLNTATLPEVIEHWRDMLR</sequence>
<evidence type="ECO:0000313" key="3">
    <source>
        <dbReference type="Proteomes" id="UP000309215"/>
    </source>
</evidence>
<keyword evidence="3" id="KW-1185">Reference proteome</keyword>
<evidence type="ECO:0000313" key="2">
    <source>
        <dbReference type="EMBL" id="TKC98293.1"/>
    </source>
</evidence>
<dbReference type="OrthoDB" id="9825390at2"/>
<reference evidence="2 3" key="1">
    <citation type="submission" date="2019-04" db="EMBL/GenBank/DDBJ databases">
        <authorList>
            <person name="Li Y."/>
            <person name="Wang J."/>
        </authorList>
    </citation>
    <scope>NUCLEOTIDE SEQUENCE [LARGE SCALE GENOMIC DNA]</scope>
    <source>
        <strain evidence="2 3">DSM 14668</strain>
    </source>
</reference>
<name>A0A4U1IV07_9BACT</name>
<accession>A0A4U1IV07</accession>
<proteinExistence type="predicted"/>
<dbReference type="AlphaFoldDB" id="A0A4U1IV07"/>
<gene>
    <name evidence="2" type="ORF">E8A74_41715</name>
</gene>
<dbReference type="RefSeq" id="WP_136934714.1">
    <property type="nucleotide sequence ID" value="NZ_SSMQ01000070.1"/>
</dbReference>
<dbReference type="Pfam" id="PF05076">
    <property type="entry name" value="SUFU"/>
    <property type="match status" value="1"/>
</dbReference>
<organism evidence="2 3">
    <name type="scientific">Polyangium fumosum</name>
    <dbReference type="NCBI Taxonomy" id="889272"/>
    <lineage>
        <taxon>Bacteria</taxon>
        <taxon>Pseudomonadati</taxon>
        <taxon>Myxococcota</taxon>
        <taxon>Polyangia</taxon>
        <taxon>Polyangiales</taxon>
        <taxon>Polyangiaceae</taxon>
        <taxon>Polyangium</taxon>
    </lineage>
</organism>
<protein>
    <recommendedName>
        <fullName evidence="1">Suppressor of fused-like domain-containing protein</fullName>
    </recommendedName>
</protein>
<feature type="domain" description="Suppressor of fused-like" evidence="1">
    <location>
        <begin position="37"/>
        <end position="170"/>
    </location>
</feature>
<dbReference type="InterPro" id="IPR020941">
    <property type="entry name" value="SUFU-like_domain"/>
</dbReference>